<organism evidence="1 2">
    <name type="scientific">Citrus x changshan-huyou</name>
    <dbReference type="NCBI Taxonomy" id="2935761"/>
    <lineage>
        <taxon>Eukaryota</taxon>
        <taxon>Viridiplantae</taxon>
        <taxon>Streptophyta</taxon>
        <taxon>Embryophyta</taxon>
        <taxon>Tracheophyta</taxon>
        <taxon>Spermatophyta</taxon>
        <taxon>Magnoliopsida</taxon>
        <taxon>eudicotyledons</taxon>
        <taxon>Gunneridae</taxon>
        <taxon>Pentapetalae</taxon>
        <taxon>rosids</taxon>
        <taxon>malvids</taxon>
        <taxon>Sapindales</taxon>
        <taxon>Rutaceae</taxon>
        <taxon>Aurantioideae</taxon>
        <taxon>Citrus</taxon>
    </lineage>
</organism>
<accession>A0AAP0MLP0</accession>
<keyword evidence="2" id="KW-1185">Reference proteome</keyword>
<reference evidence="1 2" key="1">
    <citation type="submission" date="2024-05" db="EMBL/GenBank/DDBJ databases">
        <title>Haplotype-resolved chromosome-level genome assembly of Huyou (Citrus changshanensis).</title>
        <authorList>
            <person name="Miao C."/>
            <person name="Chen W."/>
            <person name="Wu Y."/>
            <person name="Wang L."/>
            <person name="Zhao S."/>
            <person name="Grierson D."/>
            <person name="Xu C."/>
            <person name="Chen K."/>
        </authorList>
    </citation>
    <scope>NUCLEOTIDE SEQUENCE [LARGE SCALE GENOMIC DNA]</scope>
    <source>
        <strain evidence="1">01-14</strain>
        <tissue evidence="1">Leaf</tissue>
    </source>
</reference>
<gene>
    <name evidence="1" type="ORF">WN944_006440</name>
</gene>
<dbReference type="Proteomes" id="UP001428341">
    <property type="component" value="Unassembled WGS sequence"/>
</dbReference>
<evidence type="ECO:0000313" key="1">
    <source>
        <dbReference type="EMBL" id="KAK9214448.1"/>
    </source>
</evidence>
<sequence>MTELEEWNYRITRKENISIMPRLSLLSIQFCHKLKVLPDYIVETTTLQRLIINDCRILEERYRKGKGEDWHMISHIPRIEWWQESKTMKMTSTAKGLLNVLVVECDLQGFEKVLAVKFPPQVKDTKQLIKANVRMKIVHRTWPSVIFKVNRANVRMKIAQCNRYSKDDRERLTDDLLKKAYTTGHLRMSWLSSKVPRWLISKNAIVSGLGLLGMKQDNVDSIKGEIRATKARRKRIVRRKVTA</sequence>
<evidence type="ECO:0000313" key="2">
    <source>
        <dbReference type="Proteomes" id="UP001428341"/>
    </source>
</evidence>
<proteinExistence type="predicted"/>
<dbReference type="EMBL" id="JBCGBO010000003">
    <property type="protein sequence ID" value="KAK9214448.1"/>
    <property type="molecule type" value="Genomic_DNA"/>
</dbReference>
<name>A0AAP0MLP0_9ROSI</name>
<protein>
    <submittedName>
        <fullName evidence="1">Uncharacterized protein</fullName>
    </submittedName>
</protein>
<dbReference type="AlphaFoldDB" id="A0AAP0MLP0"/>
<comment type="caution">
    <text evidence="1">The sequence shown here is derived from an EMBL/GenBank/DDBJ whole genome shotgun (WGS) entry which is preliminary data.</text>
</comment>